<evidence type="ECO:0000313" key="2">
    <source>
        <dbReference type="EMBL" id="KAG2379613.1"/>
    </source>
</evidence>
<evidence type="ECO:0000256" key="1">
    <source>
        <dbReference type="SAM" id="MobiDB-lite"/>
    </source>
</evidence>
<comment type="caution">
    <text evidence="2">The sequence shown here is derived from an EMBL/GenBank/DDBJ whole genome shotgun (WGS) entry which is preliminary data.</text>
</comment>
<feature type="compositionally biased region" description="Basic and acidic residues" evidence="1">
    <location>
        <begin position="380"/>
        <end position="393"/>
    </location>
</feature>
<evidence type="ECO:0000313" key="3">
    <source>
        <dbReference type="Proteomes" id="UP000816034"/>
    </source>
</evidence>
<protein>
    <submittedName>
        <fullName evidence="2">Uncharacterized protein</fullName>
    </submittedName>
</protein>
<feature type="region of interest" description="Disordered" evidence="1">
    <location>
        <begin position="372"/>
        <end position="393"/>
    </location>
</feature>
<reference evidence="2 3" key="1">
    <citation type="journal article" date="2018" name="BMC Genomics">
        <title>The genome of Naegleria lovaniensis, the basis for a comparative approach to unravel pathogenicity factors of the human pathogenic amoeba N. fowleri.</title>
        <authorList>
            <person name="Liechti N."/>
            <person name="Schurch N."/>
            <person name="Bruggmann R."/>
            <person name="Wittwer M."/>
        </authorList>
    </citation>
    <scope>NUCLEOTIDE SEQUENCE [LARGE SCALE GENOMIC DNA]</scope>
    <source>
        <strain evidence="2 3">ATCC 30569</strain>
    </source>
</reference>
<sequence length="393" mass="45127">MNSHLQQSANTRVVWDSRTHEICPLQQLPSPESVESPTQRRTVLENTMLSSQEWCQGLHLLRHSHSMQMNTVGGSATCNDDNMHQHHHGFYQWEVVNVVSEGIHARYQGRGAHAPFDTQIPLGELTPEALNPIEMQNVLNNYYNHPTNTSFPSSSSEVVQNTTCHMLQASTSPCAWLQHASLLELIRKDPSQHVKDLEHTHLSRLLTYIHNMGETFSSMKFDIFSAPNAQHKERIDKAQSAVYVMSGKLYFPKKEFIRLSLKAMMDALSQHIKDLSRRNSIWILVNHQFYYTTCDAKRVNFPNCDNILQLNTDQTVSLRREDTLNGFSNKAVSPTSAVFRFKRSLFEKYHPNTDLPTHTLEKTTLICKRIAKPTSNPNKKGKEHDIWLRVDKE</sequence>
<dbReference type="EMBL" id="PYSW02000028">
    <property type="protein sequence ID" value="KAG2379613.1"/>
    <property type="molecule type" value="Genomic_DNA"/>
</dbReference>
<dbReference type="RefSeq" id="XP_044546875.1">
    <property type="nucleotide sequence ID" value="XM_044696623.1"/>
</dbReference>
<dbReference type="AlphaFoldDB" id="A0AA88GNJ9"/>
<gene>
    <name evidence="2" type="ORF">C9374_006730</name>
</gene>
<name>A0AA88GNJ9_NAELO</name>
<organism evidence="2 3">
    <name type="scientific">Naegleria lovaniensis</name>
    <name type="common">Amoeba</name>
    <dbReference type="NCBI Taxonomy" id="51637"/>
    <lineage>
        <taxon>Eukaryota</taxon>
        <taxon>Discoba</taxon>
        <taxon>Heterolobosea</taxon>
        <taxon>Tetramitia</taxon>
        <taxon>Eutetramitia</taxon>
        <taxon>Vahlkampfiidae</taxon>
        <taxon>Naegleria</taxon>
    </lineage>
</organism>
<dbReference type="Proteomes" id="UP000816034">
    <property type="component" value="Unassembled WGS sequence"/>
</dbReference>
<keyword evidence="3" id="KW-1185">Reference proteome</keyword>
<dbReference type="GeneID" id="68099184"/>
<proteinExistence type="predicted"/>
<accession>A0AA88GNJ9</accession>